<accession>A0ABX2CFL0</accession>
<evidence type="ECO:0000313" key="4">
    <source>
        <dbReference type="EMBL" id="NPU66099.1"/>
    </source>
</evidence>
<dbReference type="InterPro" id="IPR053142">
    <property type="entry name" value="PchR_regulatory_protein"/>
</dbReference>
<dbReference type="InterPro" id="IPR009057">
    <property type="entry name" value="Homeodomain-like_sf"/>
</dbReference>
<dbReference type="PANTHER" id="PTHR47893">
    <property type="entry name" value="REGULATORY PROTEIN PCHR"/>
    <property type="match status" value="1"/>
</dbReference>
<keyword evidence="1" id="KW-0805">Transcription regulation</keyword>
<keyword evidence="2" id="KW-0804">Transcription</keyword>
<dbReference type="EMBL" id="JABFDN010000003">
    <property type="protein sequence ID" value="NPU66099.1"/>
    <property type="molecule type" value="Genomic_DNA"/>
</dbReference>
<feature type="domain" description="HTH araC/xylS-type" evidence="3">
    <location>
        <begin position="239"/>
        <end position="339"/>
    </location>
</feature>
<organism evidence="4 5">
    <name type="scientific">Bradyrhizobium aeschynomenes</name>
    <dbReference type="NCBI Taxonomy" id="2734909"/>
    <lineage>
        <taxon>Bacteria</taxon>
        <taxon>Pseudomonadati</taxon>
        <taxon>Pseudomonadota</taxon>
        <taxon>Alphaproteobacteria</taxon>
        <taxon>Hyphomicrobiales</taxon>
        <taxon>Nitrobacteraceae</taxon>
        <taxon>Bradyrhizobium</taxon>
    </lineage>
</organism>
<proteinExistence type="predicted"/>
<evidence type="ECO:0000256" key="1">
    <source>
        <dbReference type="ARBA" id="ARBA00023015"/>
    </source>
</evidence>
<sequence length="349" mass="37785">MTADAAIDRSWKLPAAPRLAAYGRVATHDVDEAAEQIGRIFCPHGLQPKAETARDFLALHNCAAFDGFSINYVAYGGVVTIDPGCLDRFFLVQLPFAGAASIRTAAREIATGPDCAASLLSPTLPTRMVWDNCAQLILLLDRDLVEQRAAALSGRAVQPVEFEPAVALTTLHGARLRAHMLALTDLAEGLVGERRPPAAMAANWRETLLDILFAHPSNGLSEAIRRHSGRIETLPGAVRRARDLLDAQAAEPLDLAQLAAAAGIGIRALQGGFRRHFGMSISDMLLDIRLARLNAQLMTAAPEARIIDLAFELGFTHLGRMAGAYRDKFGETPSATLQRVQRRRGRFTN</sequence>
<dbReference type="Pfam" id="PF14525">
    <property type="entry name" value="AraC_binding_2"/>
    <property type="match status" value="1"/>
</dbReference>
<dbReference type="SUPFAM" id="SSF46689">
    <property type="entry name" value="Homeodomain-like"/>
    <property type="match status" value="1"/>
</dbReference>
<dbReference type="InterPro" id="IPR018060">
    <property type="entry name" value="HTH_AraC"/>
</dbReference>
<evidence type="ECO:0000256" key="2">
    <source>
        <dbReference type="ARBA" id="ARBA00023163"/>
    </source>
</evidence>
<evidence type="ECO:0000259" key="3">
    <source>
        <dbReference type="PROSITE" id="PS01124"/>
    </source>
</evidence>
<name>A0ABX2CFL0_9BRAD</name>
<reference evidence="4" key="1">
    <citation type="submission" date="2020-05" db="EMBL/GenBank/DDBJ databases">
        <title>Nod-independent and nitrogen-fixing Bradyrhizobium aeschynomene sp. nov. isolated from nodules of Aeschynomene indica.</title>
        <authorList>
            <person name="Zhang Z."/>
        </authorList>
    </citation>
    <scope>NUCLEOTIDE SEQUENCE</scope>
    <source>
        <strain evidence="4">83012</strain>
    </source>
</reference>
<dbReference type="SMART" id="SM00342">
    <property type="entry name" value="HTH_ARAC"/>
    <property type="match status" value="1"/>
</dbReference>
<keyword evidence="5" id="KW-1185">Reference proteome</keyword>
<dbReference type="Pfam" id="PF12833">
    <property type="entry name" value="HTH_18"/>
    <property type="match status" value="1"/>
</dbReference>
<dbReference type="Proteomes" id="UP000886476">
    <property type="component" value="Unassembled WGS sequence"/>
</dbReference>
<dbReference type="InterPro" id="IPR035418">
    <property type="entry name" value="AraC-bd_2"/>
</dbReference>
<comment type="caution">
    <text evidence="4">The sequence shown here is derived from an EMBL/GenBank/DDBJ whole genome shotgun (WGS) entry which is preliminary data.</text>
</comment>
<protein>
    <submittedName>
        <fullName evidence="4">AraC family transcriptional regulator</fullName>
    </submittedName>
</protein>
<dbReference type="PROSITE" id="PS01124">
    <property type="entry name" value="HTH_ARAC_FAMILY_2"/>
    <property type="match status" value="1"/>
</dbReference>
<dbReference type="Gene3D" id="1.10.10.60">
    <property type="entry name" value="Homeodomain-like"/>
    <property type="match status" value="1"/>
</dbReference>
<dbReference type="PANTHER" id="PTHR47893:SF1">
    <property type="entry name" value="REGULATORY PROTEIN PCHR"/>
    <property type="match status" value="1"/>
</dbReference>
<evidence type="ECO:0000313" key="5">
    <source>
        <dbReference type="Proteomes" id="UP000886476"/>
    </source>
</evidence>
<dbReference type="RefSeq" id="WP_172111145.1">
    <property type="nucleotide sequence ID" value="NZ_JABFDN010000003.1"/>
</dbReference>
<gene>
    <name evidence="4" type="ORF">HL667_13940</name>
</gene>